<dbReference type="InterPro" id="IPR057225">
    <property type="entry name" value="DUF7903"/>
</dbReference>
<dbReference type="eggNOG" id="ENOG502QUVX">
    <property type="taxonomic scope" value="Eukaryota"/>
</dbReference>
<dbReference type="PANTHER" id="PTHR35481:SF1">
    <property type="entry name" value="DNA-DIRECTED RNA POLYMERASE SUBUNIT ALPHA"/>
    <property type="match status" value="1"/>
</dbReference>
<dbReference type="FunCoup" id="B9SHK8">
    <property type="interactions" value="425"/>
</dbReference>
<evidence type="ECO:0000259" key="1">
    <source>
        <dbReference type="Pfam" id="PF25475"/>
    </source>
</evidence>
<evidence type="ECO:0000313" key="2">
    <source>
        <dbReference type="EMBL" id="EEF36967.1"/>
    </source>
</evidence>
<organism evidence="2 3">
    <name type="scientific">Ricinus communis</name>
    <name type="common">Castor bean</name>
    <dbReference type="NCBI Taxonomy" id="3988"/>
    <lineage>
        <taxon>Eukaryota</taxon>
        <taxon>Viridiplantae</taxon>
        <taxon>Streptophyta</taxon>
        <taxon>Embryophyta</taxon>
        <taxon>Tracheophyta</taxon>
        <taxon>Spermatophyta</taxon>
        <taxon>Magnoliopsida</taxon>
        <taxon>eudicotyledons</taxon>
        <taxon>Gunneridae</taxon>
        <taxon>Pentapetalae</taxon>
        <taxon>rosids</taxon>
        <taxon>fabids</taxon>
        <taxon>Malpighiales</taxon>
        <taxon>Euphorbiaceae</taxon>
        <taxon>Acalyphoideae</taxon>
        <taxon>Acalypheae</taxon>
        <taxon>Ricinus</taxon>
    </lineage>
</organism>
<dbReference type="PANTHER" id="PTHR35481">
    <property type="entry name" value="DNA-DIRECTED RNA POLYMERASE SUBUNIT ALPHA"/>
    <property type="match status" value="1"/>
</dbReference>
<accession>B9SHK8</accession>
<sequence>MAYIPPHKRHSLDKWRQSPTEESLVPLFKKKLSLSNRNRSRKIVYADHAISRWFAVGLTDSDQFPSHIHLKPVSLESFERQSGEKPLILVNSHVNEDNSELRENCLRTPWLIIAENIQQDLLSSFEILRKEMHYHGLEKVKPILVARFGKICFHGVQEKQVNETILRQLKRSLYTNIPASYMENVIDEVILNVGVDFEEEKDIYHVKLSDNRRPDSIVSCKCCVNTDKRLQFYKAVRQMVADISCLDKNLDLRLMLCSKRILTAPTDDEIKSINDLVSSAVLDSDVKGGLRWPLGKTSSGNRYSVVGVWHTVARSYSSSSLRLKVRHADRCDFRSGTGEATMEIYLKLKGIVSELQEQGAESDSVSNMLKDNLKLIWDNFLCCEPILT</sequence>
<dbReference type="AlphaFoldDB" id="B9SHK8"/>
<name>B9SHK8_RICCO</name>
<dbReference type="Pfam" id="PF25475">
    <property type="entry name" value="DUF7903"/>
    <property type="match status" value="1"/>
</dbReference>
<gene>
    <name evidence="2" type="ORF">RCOM_1122750</name>
</gene>
<keyword evidence="3" id="KW-1185">Reference proteome</keyword>
<protein>
    <recommendedName>
        <fullName evidence="1">DUF7903 domain-containing protein</fullName>
    </recommendedName>
</protein>
<feature type="domain" description="DUF7903" evidence="1">
    <location>
        <begin position="38"/>
        <end position="380"/>
    </location>
</feature>
<dbReference type="EMBL" id="EQ973963">
    <property type="protein sequence ID" value="EEF36967.1"/>
    <property type="molecule type" value="Genomic_DNA"/>
</dbReference>
<dbReference type="Proteomes" id="UP000008311">
    <property type="component" value="Unassembled WGS sequence"/>
</dbReference>
<reference evidence="3" key="1">
    <citation type="journal article" date="2010" name="Nat. Biotechnol.">
        <title>Draft genome sequence of the oilseed species Ricinus communis.</title>
        <authorList>
            <person name="Chan A.P."/>
            <person name="Crabtree J."/>
            <person name="Zhao Q."/>
            <person name="Lorenzi H."/>
            <person name="Orvis J."/>
            <person name="Puiu D."/>
            <person name="Melake-Berhan A."/>
            <person name="Jones K.M."/>
            <person name="Redman J."/>
            <person name="Chen G."/>
            <person name="Cahoon E.B."/>
            <person name="Gedil M."/>
            <person name="Stanke M."/>
            <person name="Haas B.J."/>
            <person name="Wortman J.R."/>
            <person name="Fraser-Liggett C.M."/>
            <person name="Ravel J."/>
            <person name="Rabinowicz P.D."/>
        </authorList>
    </citation>
    <scope>NUCLEOTIDE SEQUENCE [LARGE SCALE GENOMIC DNA]</scope>
    <source>
        <strain evidence="3">cv. Hale</strain>
    </source>
</reference>
<dbReference type="InParanoid" id="B9SHK8"/>
<proteinExistence type="predicted"/>
<evidence type="ECO:0000313" key="3">
    <source>
        <dbReference type="Proteomes" id="UP000008311"/>
    </source>
</evidence>